<protein>
    <recommendedName>
        <fullName evidence="3">HNH nuclease domain-containing protein</fullName>
    </recommendedName>
</protein>
<proteinExistence type="predicted"/>
<dbReference type="InterPro" id="IPR003615">
    <property type="entry name" value="HNH_nuc"/>
</dbReference>
<evidence type="ECO:0008006" key="3">
    <source>
        <dbReference type="Google" id="ProtNLM"/>
    </source>
</evidence>
<name>A0A2M7D9L1_9BACT</name>
<evidence type="ECO:0000313" key="1">
    <source>
        <dbReference type="EMBL" id="PIV45136.1"/>
    </source>
</evidence>
<reference evidence="2" key="1">
    <citation type="submission" date="2017-09" db="EMBL/GenBank/DDBJ databases">
        <title>Depth-based differentiation of microbial function through sediment-hosted aquifers and enrichment of novel symbionts in the deep terrestrial subsurface.</title>
        <authorList>
            <person name="Probst A.J."/>
            <person name="Ladd B."/>
            <person name="Jarett J.K."/>
            <person name="Geller-Mcgrath D.E."/>
            <person name="Sieber C.M.K."/>
            <person name="Emerson J.B."/>
            <person name="Anantharaman K."/>
            <person name="Thomas B.C."/>
            <person name="Malmstrom R."/>
            <person name="Stieglmeier M."/>
            <person name="Klingl A."/>
            <person name="Woyke T."/>
            <person name="Ryan C.M."/>
            <person name="Banfield J.F."/>
        </authorList>
    </citation>
    <scope>NUCLEOTIDE SEQUENCE [LARGE SCALE GENOMIC DNA]</scope>
</reference>
<dbReference type="EMBL" id="PETZ01000026">
    <property type="protein sequence ID" value="PIV45136.1"/>
    <property type="molecule type" value="Genomic_DNA"/>
</dbReference>
<evidence type="ECO:0000313" key="2">
    <source>
        <dbReference type="Proteomes" id="UP000230864"/>
    </source>
</evidence>
<sequence>MLDKRKYADRAAYIIQAVKKRRKKIREMAIEYKGGRCEICGYDKCVQALDFHHLNNGEKDFGISDKGYTRSWKKVKEEIDKCVLVCANCHRELHVGITQLPREIGDEKRGELREA</sequence>
<dbReference type="CDD" id="cd00085">
    <property type="entry name" value="HNHc"/>
    <property type="match status" value="1"/>
</dbReference>
<dbReference type="AlphaFoldDB" id="A0A2M7D9L1"/>
<gene>
    <name evidence="1" type="ORF">COS25_01420</name>
</gene>
<organism evidence="1 2">
    <name type="scientific">Candidatus Nealsonbacteria bacterium CG02_land_8_20_14_3_00_37_10</name>
    <dbReference type="NCBI Taxonomy" id="1974699"/>
    <lineage>
        <taxon>Bacteria</taxon>
        <taxon>Candidatus Nealsoniibacteriota</taxon>
    </lineage>
</organism>
<comment type="caution">
    <text evidence="1">The sequence shown here is derived from an EMBL/GenBank/DDBJ whole genome shotgun (WGS) entry which is preliminary data.</text>
</comment>
<accession>A0A2M7D9L1</accession>
<dbReference type="Proteomes" id="UP000230864">
    <property type="component" value="Unassembled WGS sequence"/>
</dbReference>